<comment type="subcellular location">
    <subcellularLocation>
        <location evidence="2">Cytoplasm</location>
    </subcellularLocation>
</comment>
<dbReference type="GO" id="GO:0005829">
    <property type="term" value="C:cytosol"/>
    <property type="evidence" value="ECO:0007669"/>
    <property type="project" value="TreeGrafter"/>
</dbReference>
<dbReference type="GO" id="GO:0003774">
    <property type="term" value="F:cytoskeletal motor activity"/>
    <property type="evidence" value="ECO:0007669"/>
    <property type="project" value="InterPro"/>
</dbReference>
<dbReference type="RefSeq" id="WP_015005529.1">
    <property type="nucleotide sequence ID" value="NZ_JARGOU010000006.1"/>
</dbReference>
<dbReference type="Proteomes" id="UP000015462">
    <property type="component" value="Unassembled WGS sequence"/>
</dbReference>
<comment type="caution">
    <text evidence="11">The sequence shown here is derived from an EMBL/GenBank/DDBJ whole genome shotgun (WGS) entry which is preliminary data.</text>
</comment>
<keyword evidence="11" id="KW-0282">Flagellum</keyword>
<keyword evidence="11" id="KW-0969">Cilium</keyword>
<dbReference type="InterPro" id="IPR051472">
    <property type="entry name" value="T3SS_Stator/FliH"/>
</dbReference>
<evidence type="ECO:0000256" key="3">
    <source>
        <dbReference type="ARBA" id="ARBA00006602"/>
    </source>
</evidence>
<evidence type="ECO:0000256" key="7">
    <source>
        <dbReference type="ARBA" id="ARBA00022795"/>
    </source>
</evidence>
<dbReference type="PANTHER" id="PTHR34982">
    <property type="entry name" value="YOP PROTEINS TRANSLOCATION PROTEIN L"/>
    <property type="match status" value="1"/>
</dbReference>
<dbReference type="PANTHER" id="PTHR34982:SF1">
    <property type="entry name" value="FLAGELLAR ASSEMBLY PROTEIN FLIH"/>
    <property type="match status" value="1"/>
</dbReference>
<evidence type="ECO:0000256" key="1">
    <source>
        <dbReference type="ARBA" id="ARBA00003041"/>
    </source>
</evidence>
<dbReference type="InterPro" id="IPR018035">
    <property type="entry name" value="Flagellar_FliH/T3SS_HrpE"/>
</dbReference>
<keyword evidence="8" id="KW-0653">Protein transport</keyword>
<dbReference type="GO" id="GO:0015031">
    <property type="term" value="P:protein transport"/>
    <property type="evidence" value="ECO:0007669"/>
    <property type="project" value="UniProtKB-KW"/>
</dbReference>
<dbReference type="EMBL" id="ASHL01000001">
    <property type="protein sequence ID" value="EPD14099.1"/>
    <property type="molecule type" value="Genomic_DNA"/>
</dbReference>
<proteinExistence type="inferred from homology"/>
<dbReference type="InterPro" id="IPR000563">
    <property type="entry name" value="Flag_FliH"/>
</dbReference>
<evidence type="ECO:0000313" key="12">
    <source>
        <dbReference type="Proteomes" id="UP000015462"/>
    </source>
</evidence>
<evidence type="ECO:0000256" key="8">
    <source>
        <dbReference type="ARBA" id="ARBA00022927"/>
    </source>
</evidence>
<dbReference type="Pfam" id="PF02108">
    <property type="entry name" value="FliH"/>
    <property type="match status" value="1"/>
</dbReference>
<keyword evidence="11" id="KW-0966">Cell projection</keyword>
<organism evidence="11 12">
    <name type="scientific">Cycloclasticus pugetii</name>
    <dbReference type="NCBI Taxonomy" id="34068"/>
    <lineage>
        <taxon>Bacteria</taxon>
        <taxon>Pseudomonadati</taxon>
        <taxon>Pseudomonadota</taxon>
        <taxon>Gammaproteobacteria</taxon>
        <taxon>Thiotrichales</taxon>
        <taxon>Piscirickettsiaceae</taxon>
        <taxon>Cycloclasticus</taxon>
    </lineage>
</organism>
<evidence type="ECO:0000256" key="4">
    <source>
        <dbReference type="ARBA" id="ARBA00016507"/>
    </source>
</evidence>
<dbReference type="AlphaFoldDB" id="A0AB33Z3X1"/>
<evidence type="ECO:0000259" key="10">
    <source>
        <dbReference type="Pfam" id="PF02108"/>
    </source>
</evidence>
<gene>
    <name evidence="11" type="ORF">L196_01330</name>
</gene>
<dbReference type="GO" id="GO:0071973">
    <property type="term" value="P:bacterial-type flagellum-dependent cell motility"/>
    <property type="evidence" value="ECO:0007669"/>
    <property type="project" value="InterPro"/>
</dbReference>
<evidence type="ECO:0000256" key="6">
    <source>
        <dbReference type="ARBA" id="ARBA00022490"/>
    </source>
</evidence>
<accession>A0AB33Z3X1</accession>
<reference evidence="11 12" key="1">
    <citation type="journal article" date="2013" name="Genome Announc.">
        <title>Genome Sequence of the Pyrene- and Fluoranthene-Degrading Bacterium Cycloclasticus sp. Strain PY97M.</title>
        <authorList>
            <person name="Cui Z."/>
            <person name="Xu G."/>
            <person name="Li Q."/>
            <person name="Gao W."/>
            <person name="Zheng L."/>
        </authorList>
    </citation>
    <scope>NUCLEOTIDE SEQUENCE [LARGE SCALE GENOMIC DNA]</scope>
    <source>
        <strain evidence="11 12">PY97M</strain>
    </source>
</reference>
<keyword evidence="5" id="KW-0813">Transport</keyword>
<dbReference type="PRINTS" id="PR01003">
    <property type="entry name" value="FLGFLIH"/>
</dbReference>
<dbReference type="GO" id="GO:0009288">
    <property type="term" value="C:bacterial-type flagellum"/>
    <property type="evidence" value="ECO:0007669"/>
    <property type="project" value="InterPro"/>
</dbReference>
<evidence type="ECO:0000313" key="11">
    <source>
        <dbReference type="EMBL" id="EPD14099.1"/>
    </source>
</evidence>
<evidence type="ECO:0000256" key="9">
    <source>
        <dbReference type="ARBA" id="ARBA00023225"/>
    </source>
</evidence>
<evidence type="ECO:0000256" key="5">
    <source>
        <dbReference type="ARBA" id="ARBA00022448"/>
    </source>
</evidence>
<keyword evidence="7" id="KW-1005">Bacterial flagellum biogenesis</keyword>
<protein>
    <recommendedName>
        <fullName evidence="4">Flagellar assembly protein FliH</fullName>
    </recommendedName>
</protein>
<evidence type="ECO:0000256" key="2">
    <source>
        <dbReference type="ARBA" id="ARBA00004496"/>
    </source>
</evidence>
<feature type="domain" description="Flagellar assembly protein FliH/Type III secretion system HrpE" evidence="10">
    <location>
        <begin position="73"/>
        <end position="195"/>
    </location>
</feature>
<keyword evidence="9" id="KW-1006">Bacterial flagellum protein export</keyword>
<keyword evidence="12" id="KW-1185">Reference proteome</keyword>
<comment type="similarity">
    <text evidence="3">Belongs to the FliH family.</text>
</comment>
<keyword evidence="6" id="KW-0963">Cytoplasm</keyword>
<name>A0AB33Z3X1_9GAMM</name>
<comment type="function">
    <text evidence="1">Needed for flagellar regrowth and assembly.</text>
</comment>
<dbReference type="GO" id="GO:0044781">
    <property type="term" value="P:bacterial-type flagellum organization"/>
    <property type="evidence" value="ECO:0007669"/>
    <property type="project" value="UniProtKB-KW"/>
</dbReference>
<sequence length="210" mass="22732">MSNSSTKKEVVSSWRFPSFVEGDSVDVDIAHVKAPTAGDLEKLQEQAMQEASKKGYEEGLAKGLRAAEAQISQQVKSLESVIQSLVSPYEEFDERVENEIASLAIQISKQLIRRELKADAGQVVGVVKEALSALPSSSQNIQLFLHPDDAALIKSALSIDDEARWKIVEDPVITRGGCRVATDASTIDATIENRLLAIIAKALGDERAVS</sequence>